<dbReference type="GO" id="GO:0004497">
    <property type="term" value="F:monooxygenase activity"/>
    <property type="evidence" value="ECO:0007669"/>
    <property type="project" value="UniProtKB-KW"/>
</dbReference>
<dbReference type="Pfam" id="PF00067">
    <property type="entry name" value="p450"/>
    <property type="match status" value="1"/>
</dbReference>
<proteinExistence type="inferred from homology"/>
<dbReference type="GeneID" id="9590760"/>
<evidence type="ECO:0000256" key="7">
    <source>
        <dbReference type="ARBA" id="ARBA00023004"/>
    </source>
</evidence>
<keyword evidence="11" id="KW-0732">Signal</keyword>
<evidence type="ECO:0000256" key="3">
    <source>
        <dbReference type="ARBA" id="ARBA00010617"/>
    </source>
</evidence>
<keyword evidence="7 9" id="KW-0408">Iron</keyword>
<dbReference type="CDD" id="cd11065">
    <property type="entry name" value="CYP64-like"/>
    <property type="match status" value="1"/>
</dbReference>
<dbReference type="HOGENOM" id="CLU_001570_2_3_1"/>
<evidence type="ECO:0000256" key="9">
    <source>
        <dbReference type="PIRSR" id="PIRSR602401-1"/>
    </source>
</evidence>
<dbReference type="InterPro" id="IPR001128">
    <property type="entry name" value="Cyt_P450"/>
</dbReference>
<comment type="similarity">
    <text evidence="3 10">Belongs to the cytochrome P450 family.</text>
</comment>
<reference evidence="12 13" key="1">
    <citation type="journal article" date="2010" name="Nat. Biotechnol.">
        <title>Genome sequence of the model mushroom Schizophyllum commune.</title>
        <authorList>
            <person name="Ohm R.A."/>
            <person name="de Jong J.F."/>
            <person name="Lugones L.G."/>
            <person name="Aerts A."/>
            <person name="Kothe E."/>
            <person name="Stajich J.E."/>
            <person name="de Vries R.P."/>
            <person name="Record E."/>
            <person name="Levasseur A."/>
            <person name="Baker S.E."/>
            <person name="Bartholomew K.A."/>
            <person name="Coutinho P.M."/>
            <person name="Erdmann S."/>
            <person name="Fowler T.J."/>
            <person name="Gathman A.C."/>
            <person name="Lombard V."/>
            <person name="Henrissat B."/>
            <person name="Knabe N."/>
            <person name="Kuees U."/>
            <person name="Lilly W.W."/>
            <person name="Lindquist E."/>
            <person name="Lucas S."/>
            <person name="Magnuson J.K."/>
            <person name="Piumi F."/>
            <person name="Raudaskoski M."/>
            <person name="Salamov A."/>
            <person name="Schmutz J."/>
            <person name="Schwarze F.W.M.R."/>
            <person name="vanKuyk P.A."/>
            <person name="Horton J.S."/>
            <person name="Grigoriev I.V."/>
            <person name="Woesten H.A.B."/>
        </authorList>
    </citation>
    <scope>NUCLEOTIDE SEQUENCE [LARGE SCALE GENOMIC DNA]</scope>
    <source>
        <strain evidence="13">H4-8 / FGSC 9210</strain>
    </source>
</reference>
<dbReference type="STRING" id="578458.D8QET6"/>
<dbReference type="Proteomes" id="UP000007431">
    <property type="component" value="Unassembled WGS sequence"/>
</dbReference>
<evidence type="ECO:0000256" key="8">
    <source>
        <dbReference type="ARBA" id="ARBA00023033"/>
    </source>
</evidence>
<accession>D8QET6</accession>
<keyword evidence="4 9" id="KW-0349">Heme</keyword>
<comment type="pathway">
    <text evidence="2">Secondary metabolite biosynthesis.</text>
</comment>
<feature type="signal peptide" evidence="11">
    <location>
        <begin position="1"/>
        <end position="19"/>
    </location>
</feature>
<evidence type="ECO:0000256" key="5">
    <source>
        <dbReference type="ARBA" id="ARBA00022723"/>
    </source>
</evidence>
<dbReference type="Gene3D" id="1.10.630.10">
    <property type="entry name" value="Cytochrome P450"/>
    <property type="match status" value="1"/>
</dbReference>
<feature type="binding site" description="axial binding residue" evidence="9">
    <location>
        <position position="444"/>
    </location>
    <ligand>
        <name>heme</name>
        <dbReference type="ChEBI" id="CHEBI:30413"/>
    </ligand>
    <ligandPart>
        <name>Fe</name>
        <dbReference type="ChEBI" id="CHEBI:18248"/>
    </ligandPart>
</feature>
<keyword evidence="5 9" id="KW-0479">Metal-binding</keyword>
<dbReference type="GO" id="GO:0020037">
    <property type="term" value="F:heme binding"/>
    <property type="evidence" value="ECO:0007669"/>
    <property type="project" value="InterPro"/>
</dbReference>
<evidence type="ECO:0000256" key="10">
    <source>
        <dbReference type="RuleBase" id="RU000461"/>
    </source>
</evidence>
<dbReference type="OrthoDB" id="2789670at2759"/>
<dbReference type="PANTHER" id="PTHR46300">
    <property type="entry name" value="P450, PUTATIVE (EUROFUNG)-RELATED-RELATED"/>
    <property type="match status" value="1"/>
</dbReference>
<keyword evidence="13" id="KW-1185">Reference proteome</keyword>
<dbReference type="OMA" id="ICQMSFG"/>
<dbReference type="InterPro" id="IPR036396">
    <property type="entry name" value="Cyt_P450_sf"/>
</dbReference>
<dbReference type="GO" id="GO:0016705">
    <property type="term" value="F:oxidoreductase activity, acting on paired donors, with incorporation or reduction of molecular oxygen"/>
    <property type="evidence" value="ECO:0007669"/>
    <property type="project" value="InterPro"/>
</dbReference>
<dbReference type="GO" id="GO:0005506">
    <property type="term" value="F:iron ion binding"/>
    <property type="evidence" value="ECO:0007669"/>
    <property type="project" value="InterPro"/>
</dbReference>
<evidence type="ECO:0000256" key="4">
    <source>
        <dbReference type="ARBA" id="ARBA00022617"/>
    </source>
</evidence>
<dbReference type="VEuPathDB" id="FungiDB:SCHCODRAFT_02635870"/>
<dbReference type="PANTHER" id="PTHR46300:SF7">
    <property type="entry name" value="P450, PUTATIVE (EUROFUNG)-RELATED"/>
    <property type="match status" value="1"/>
</dbReference>
<dbReference type="InterPro" id="IPR002401">
    <property type="entry name" value="Cyt_P450_E_grp-I"/>
</dbReference>
<dbReference type="RefSeq" id="XP_003029129.1">
    <property type="nucleotide sequence ID" value="XM_003029083.1"/>
</dbReference>
<evidence type="ECO:0000256" key="11">
    <source>
        <dbReference type="SAM" id="SignalP"/>
    </source>
</evidence>
<dbReference type="InParanoid" id="D8QET6"/>
<dbReference type="InterPro" id="IPR017972">
    <property type="entry name" value="Cyt_P450_CS"/>
</dbReference>
<keyword evidence="6 10" id="KW-0560">Oxidoreductase</keyword>
<evidence type="ECO:0008006" key="14">
    <source>
        <dbReference type="Google" id="ProtNLM"/>
    </source>
</evidence>
<keyword evidence="8 10" id="KW-0503">Monooxygenase</keyword>
<dbReference type="PRINTS" id="PR00463">
    <property type="entry name" value="EP450I"/>
</dbReference>
<evidence type="ECO:0000256" key="2">
    <source>
        <dbReference type="ARBA" id="ARBA00005179"/>
    </source>
</evidence>
<dbReference type="eggNOG" id="KOG0156">
    <property type="taxonomic scope" value="Eukaryota"/>
</dbReference>
<dbReference type="SUPFAM" id="SSF48264">
    <property type="entry name" value="Cytochrome P450"/>
    <property type="match status" value="1"/>
</dbReference>
<comment type="cofactor">
    <cofactor evidence="1 9">
        <name>heme</name>
        <dbReference type="ChEBI" id="CHEBI:30413"/>
    </cofactor>
</comment>
<name>D8QET6_SCHCM</name>
<evidence type="ECO:0000256" key="1">
    <source>
        <dbReference type="ARBA" id="ARBA00001971"/>
    </source>
</evidence>
<dbReference type="PROSITE" id="PS00086">
    <property type="entry name" value="CYTOCHROME_P450"/>
    <property type="match status" value="1"/>
</dbReference>
<dbReference type="EMBL" id="GL377310">
    <property type="protein sequence ID" value="EFI94226.1"/>
    <property type="molecule type" value="Genomic_DNA"/>
</dbReference>
<evidence type="ECO:0000256" key="6">
    <source>
        <dbReference type="ARBA" id="ARBA00023002"/>
    </source>
</evidence>
<dbReference type="KEGG" id="scm:SCHCO_02635870"/>
<dbReference type="InterPro" id="IPR050364">
    <property type="entry name" value="Cytochrome_P450_fung"/>
</dbReference>
<feature type="chain" id="PRO_5003120835" description="Cytochrome P450" evidence="11">
    <location>
        <begin position="20"/>
        <end position="518"/>
    </location>
</feature>
<protein>
    <recommendedName>
        <fullName evidence="14">Cytochrome P450</fullName>
    </recommendedName>
</protein>
<dbReference type="PRINTS" id="PR00385">
    <property type="entry name" value="P450"/>
</dbReference>
<organism evidence="13">
    <name type="scientific">Schizophyllum commune (strain H4-8 / FGSC 9210)</name>
    <name type="common">Split gill fungus</name>
    <dbReference type="NCBI Taxonomy" id="578458"/>
    <lineage>
        <taxon>Eukaryota</taxon>
        <taxon>Fungi</taxon>
        <taxon>Dikarya</taxon>
        <taxon>Basidiomycota</taxon>
        <taxon>Agaricomycotina</taxon>
        <taxon>Agaricomycetes</taxon>
        <taxon>Agaricomycetidae</taxon>
        <taxon>Agaricales</taxon>
        <taxon>Schizophyllaceae</taxon>
        <taxon>Schizophyllum</taxon>
    </lineage>
</organism>
<sequence>MSLLLISPILLAMVMIAVGLRRRKRYLPLPPGPQGLPLIGNFFDMPSMYEWEKYMEWAKQYDTDILHLNVAGKSIVILDTYEACNELLEKRSRYYSSRPPFPMAIDLMGMDFNFSFIPYGDKWRARRRLFHSVFHESASVRFRPLEKKVVHRFLRSMLSAREDDLEVMARHMAGALVLGIAYGVDIQSDEDQRVIDARELMHMLAGSTIQGSYLVNNIPALKYVPNWMPGADFKRVAREWRPRAQGIVDKPFEEVKKSLTDGSFPAQSFVRTTLEKGGDERAIRDAAATMYNAATDTTVTNILNFVLAMLDHSDIQRRAQAELDSVLGPLQTAEGAPGQFPTFEHASQLPYTTAIVRESARYRPVVPAGVSHAYNGDQPDVYNGYAIPCDSIIIPNIWSMAHNEDIYPDSYAFKPERFLAADGSLDPKVPDPAKIVFGFGRRACPGRHMAYDSVWLMIASILRVYNIEKAKRPDGTTVKPRREWISSLVQLPKPFKSAFVPRSSAAEAMIRSTEGVEY</sequence>
<dbReference type="AlphaFoldDB" id="D8QET6"/>
<evidence type="ECO:0000313" key="12">
    <source>
        <dbReference type="EMBL" id="EFI94226.1"/>
    </source>
</evidence>
<gene>
    <name evidence="12" type="ORF">SCHCODRAFT_78831</name>
</gene>
<evidence type="ECO:0000313" key="13">
    <source>
        <dbReference type="Proteomes" id="UP000007431"/>
    </source>
</evidence>